<protein>
    <submittedName>
        <fullName evidence="1">Uncharacterized protein</fullName>
    </submittedName>
</protein>
<organism evidence="1 2">
    <name type="scientific">Nocardioides mangrovicus</name>
    <dbReference type="NCBI Taxonomy" id="2478913"/>
    <lineage>
        <taxon>Bacteria</taxon>
        <taxon>Bacillati</taxon>
        <taxon>Actinomycetota</taxon>
        <taxon>Actinomycetes</taxon>
        <taxon>Propionibacteriales</taxon>
        <taxon>Nocardioidaceae</taxon>
        <taxon>Nocardioides</taxon>
    </lineage>
</organism>
<name>A0A3L8P5Y6_9ACTN</name>
<proteinExistence type="predicted"/>
<reference evidence="1 2" key="1">
    <citation type="submission" date="2018-10" db="EMBL/GenBank/DDBJ databases">
        <title>Marmoricola sp. 4Q3S-7 whole genome shotgun sequence.</title>
        <authorList>
            <person name="Li F."/>
        </authorList>
    </citation>
    <scope>NUCLEOTIDE SEQUENCE [LARGE SCALE GENOMIC DNA]</scope>
    <source>
        <strain evidence="1 2">4Q3S-7</strain>
    </source>
</reference>
<evidence type="ECO:0000313" key="2">
    <source>
        <dbReference type="Proteomes" id="UP000281708"/>
    </source>
</evidence>
<comment type="caution">
    <text evidence="1">The sequence shown here is derived from an EMBL/GenBank/DDBJ whole genome shotgun (WGS) entry which is preliminary data.</text>
</comment>
<gene>
    <name evidence="1" type="ORF">D9V37_02360</name>
</gene>
<sequence>MRAGVHLERRDLDPLTHDGEQVGVAGVLAHLDRRAERTRVPGRAVAWGFTWNEQDRSSRAWFPQGISTSADAGRDDELLVTTWYSKAEEGSRLSFVDLGSLTYRHVLVVRAGERGPEPLSIHAGGVVWHGPWLHLAATRRGLFTAHVDDLVEVSPGPATFGYRFLLPVRHAYAARAEASTEPLRYSFLSLDHEVGELVVGEYGVQSQTTRLARYALDPASHGLRLDESGRAYPLRLDDGRLGHMQGATVAHGRHHVTVSRGRKRLGRLYVGEPGRLRPVRWALPPGPEDIAYWPATDQLWSLSEHPGSRYVFAMDRTQLRRRLPLLLSPWA</sequence>
<dbReference type="Proteomes" id="UP000281708">
    <property type="component" value="Unassembled WGS sequence"/>
</dbReference>
<dbReference type="AlphaFoldDB" id="A0A3L8P5Y6"/>
<dbReference type="OrthoDB" id="618894at2"/>
<dbReference type="RefSeq" id="WP_121804501.1">
    <property type="nucleotide sequence ID" value="NZ_RDBE01000001.1"/>
</dbReference>
<evidence type="ECO:0000313" key="1">
    <source>
        <dbReference type="EMBL" id="RLV50820.1"/>
    </source>
</evidence>
<dbReference type="EMBL" id="RDBE01000001">
    <property type="protein sequence ID" value="RLV50820.1"/>
    <property type="molecule type" value="Genomic_DNA"/>
</dbReference>
<accession>A0A3L8P5Y6</accession>
<keyword evidence="2" id="KW-1185">Reference proteome</keyword>